<dbReference type="EMBL" id="JOJR01000084">
    <property type="protein sequence ID" value="RCN46216.1"/>
    <property type="molecule type" value="Genomic_DNA"/>
</dbReference>
<dbReference type="AlphaFoldDB" id="A0A368GPE0"/>
<evidence type="ECO:0000313" key="2">
    <source>
        <dbReference type="Proteomes" id="UP000252519"/>
    </source>
</evidence>
<organism evidence="1 2">
    <name type="scientific">Ancylostoma caninum</name>
    <name type="common">Dog hookworm</name>
    <dbReference type="NCBI Taxonomy" id="29170"/>
    <lineage>
        <taxon>Eukaryota</taxon>
        <taxon>Metazoa</taxon>
        <taxon>Ecdysozoa</taxon>
        <taxon>Nematoda</taxon>
        <taxon>Chromadorea</taxon>
        <taxon>Rhabditida</taxon>
        <taxon>Rhabditina</taxon>
        <taxon>Rhabditomorpha</taxon>
        <taxon>Strongyloidea</taxon>
        <taxon>Ancylostomatidae</taxon>
        <taxon>Ancylostomatinae</taxon>
        <taxon>Ancylostoma</taxon>
    </lineage>
</organism>
<comment type="caution">
    <text evidence="1">The sequence shown here is derived from an EMBL/GenBank/DDBJ whole genome shotgun (WGS) entry which is preliminary data.</text>
</comment>
<evidence type="ECO:0000313" key="1">
    <source>
        <dbReference type="EMBL" id="RCN46216.1"/>
    </source>
</evidence>
<keyword evidence="2" id="KW-1185">Reference proteome</keyword>
<dbReference type="STRING" id="29170.A0A368GPE0"/>
<proteinExistence type="predicted"/>
<sequence>MFCHIRGRKYLIGVVTDIGSFDPIDPDVDDLLRCKLYDVVIISDIRANAGEIVNILNARGKKRGLIEGQKNCHKLR</sequence>
<accession>A0A368GPE0</accession>
<gene>
    <name evidence="1" type="ORF">ANCCAN_07762</name>
</gene>
<dbReference type="OrthoDB" id="5790020at2759"/>
<protein>
    <submittedName>
        <fullName evidence="1">Uncharacterized protein</fullName>
    </submittedName>
</protein>
<dbReference type="Proteomes" id="UP000252519">
    <property type="component" value="Unassembled WGS sequence"/>
</dbReference>
<reference evidence="1 2" key="1">
    <citation type="submission" date="2014-10" db="EMBL/GenBank/DDBJ databases">
        <title>Draft genome of the hookworm Ancylostoma caninum.</title>
        <authorList>
            <person name="Mitreva M."/>
        </authorList>
    </citation>
    <scope>NUCLEOTIDE SEQUENCE [LARGE SCALE GENOMIC DNA]</scope>
    <source>
        <strain evidence="1 2">Baltimore</strain>
    </source>
</reference>
<name>A0A368GPE0_ANCCA</name>